<dbReference type="GO" id="GO:0016747">
    <property type="term" value="F:acyltransferase activity, transferring groups other than amino-acyl groups"/>
    <property type="evidence" value="ECO:0007669"/>
    <property type="project" value="InterPro"/>
</dbReference>
<gene>
    <name evidence="3" type="ORF">F7D20_09410</name>
</gene>
<protein>
    <submittedName>
        <fullName evidence="3">Acyltransferase</fullName>
    </submittedName>
</protein>
<keyword evidence="1" id="KW-1133">Transmembrane helix</keyword>
<dbReference type="Proteomes" id="UP000384372">
    <property type="component" value="Unassembled WGS sequence"/>
</dbReference>
<feature type="transmembrane region" description="Helical" evidence="1">
    <location>
        <begin position="126"/>
        <end position="143"/>
    </location>
</feature>
<dbReference type="GO" id="GO:0009103">
    <property type="term" value="P:lipopolysaccharide biosynthetic process"/>
    <property type="evidence" value="ECO:0007669"/>
    <property type="project" value="TreeGrafter"/>
</dbReference>
<dbReference type="AlphaFoldDB" id="A0A6A7WCR4"/>
<comment type="caution">
    <text evidence="3">The sequence shown here is derived from an EMBL/GenBank/DDBJ whole genome shotgun (WGS) entry which is preliminary data.</text>
</comment>
<keyword evidence="1" id="KW-0472">Membrane</keyword>
<keyword evidence="3" id="KW-0808">Transferase</keyword>
<sequence>MIRTLNSLRFILILMIVMSHATLPISQACNDYLGEYAVVIFFIISGFVLSLSYGERLVKEEMSNKKFFLSRIFKLYPLHLLVIAIIIPLDNRLGLLGPWYQTVAHTFLLQCWIPIHEFMGGLNGPTWFLSDLIIYYFLFKYLYRWLMQRKKALPLVIFIIYMMAYIALTMIIKEDKSADYIYAAPPFRMIDFCLGILLYRFYRSEKGKQVYALITTQFSTWQAHIADVAIVLLSAGMYYLSIYTNPNFRCAALYWLPAVVSIFYFVASDQGKGWLTRLFHHKALLWLGSISFEIFICHSLCFRIVQSIFIRMFGIDNPYWEYKLIIALTLTILTSWMAKKFLVTPCSNYLKKYIK</sequence>
<dbReference type="GO" id="GO:0016020">
    <property type="term" value="C:membrane"/>
    <property type="evidence" value="ECO:0007669"/>
    <property type="project" value="TreeGrafter"/>
</dbReference>
<evidence type="ECO:0000313" key="4">
    <source>
        <dbReference type="Proteomes" id="UP000384372"/>
    </source>
</evidence>
<feature type="transmembrane region" description="Helical" evidence="1">
    <location>
        <begin position="72"/>
        <end position="89"/>
    </location>
</feature>
<dbReference type="OrthoDB" id="9796461at2"/>
<feature type="transmembrane region" description="Helical" evidence="1">
    <location>
        <begin position="155"/>
        <end position="172"/>
    </location>
</feature>
<evidence type="ECO:0000313" key="3">
    <source>
        <dbReference type="EMBL" id="MQP12166.1"/>
    </source>
</evidence>
<keyword evidence="3" id="KW-0012">Acyltransferase</keyword>
<dbReference type="EMBL" id="VZAD01000071">
    <property type="protein sequence ID" value="MQP12166.1"/>
    <property type="molecule type" value="Genomic_DNA"/>
</dbReference>
<feature type="transmembrane region" description="Helical" evidence="1">
    <location>
        <begin position="7"/>
        <end position="26"/>
    </location>
</feature>
<keyword evidence="1" id="KW-0812">Transmembrane</keyword>
<proteinExistence type="predicted"/>
<dbReference type="Pfam" id="PF01757">
    <property type="entry name" value="Acyl_transf_3"/>
    <property type="match status" value="1"/>
</dbReference>
<dbReference type="PANTHER" id="PTHR23028:SF53">
    <property type="entry name" value="ACYL_TRANSF_3 DOMAIN-CONTAINING PROTEIN"/>
    <property type="match status" value="1"/>
</dbReference>
<name>A0A6A7WCR4_9BACT</name>
<dbReference type="InterPro" id="IPR002656">
    <property type="entry name" value="Acyl_transf_3_dom"/>
</dbReference>
<dbReference type="PANTHER" id="PTHR23028">
    <property type="entry name" value="ACETYLTRANSFERASE"/>
    <property type="match status" value="1"/>
</dbReference>
<reference evidence="3 4" key="1">
    <citation type="submission" date="2019-09" db="EMBL/GenBank/DDBJ databases">
        <title>Distinct polysaccharide growth profiles of human intestinal Prevotella copri isolates.</title>
        <authorList>
            <person name="Fehlner-Peach H."/>
            <person name="Magnabosco C."/>
            <person name="Raghavan V."/>
            <person name="Scher J.U."/>
            <person name="Tett A."/>
            <person name="Cox L.M."/>
            <person name="Gottsegen C."/>
            <person name="Watters A."/>
            <person name="Wiltshire- Gordon J.D."/>
            <person name="Segata N."/>
            <person name="Bonneau R."/>
            <person name="Littman D.R."/>
        </authorList>
    </citation>
    <scope>NUCLEOTIDE SEQUENCE [LARGE SCALE GENOMIC DNA]</scope>
    <source>
        <strain evidence="4">iAQ1173</strain>
    </source>
</reference>
<dbReference type="RefSeq" id="WP_158463811.1">
    <property type="nucleotide sequence ID" value="NZ_VZAD01000071.1"/>
</dbReference>
<feature type="domain" description="Acyltransferase 3" evidence="2">
    <location>
        <begin position="5"/>
        <end position="332"/>
    </location>
</feature>
<accession>A0A6A7WCR4</accession>
<organism evidence="3 4">
    <name type="scientific">Segatella copri</name>
    <dbReference type="NCBI Taxonomy" id="165179"/>
    <lineage>
        <taxon>Bacteria</taxon>
        <taxon>Pseudomonadati</taxon>
        <taxon>Bacteroidota</taxon>
        <taxon>Bacteroidia</taxon>
        <taxon>Bacteroidales</taxon>
        <taxon>Prevotellaceae</taxon>
        <taxon>Segatella</taxon>
    </lineage>
</organism>
<evidence type="ECO:0000259" key="2">
    <source>
        <dbReference type="Pfam" id="PF01757"/>
    </source>
</evidence>
<dbReference type="InterPro" id="IPR050879">
    <property type="entry name" value="Acyltransferase_3"/>
</dbReference>
<feature type="transmembrane region" description="Helical" evidence="1">
    <location>
        <begin position="252"/>
        <end position="271"/>
    </location>
</feature>
<feature type="transmembrane region" description="Helical" evidence="1">
    <location>
        <begin position="32"/>
        <end position="51"/>
    </location>
</feature>
<evidence type="ECO:0000256" key="1">
    <source>
        <dbReference type="SAM" id="Phobius"/>
    </source>
</evidence>
<feature type="transmembrane region" description="Helical" evidence="1">
    <location>
        <begin position="283"/>
        <end position="305"/>
    </location>
</feature>
<feature type="transmembrane region" description="Helical" evidence="1">
    <location>
        <begin position="223"/>
        <end position="240"/>
    </location>
</feature>
<dbReference type="PROSITE" id="PS51257">
    <property type="entry name" value="PROKAR_LIPOPROTEIN"/>
    <property type="match status" value="1"/>
</dbReference>
<keyword evidence="4" id="KW-1185">Reference proteome</keyword>